<reference evidence="8" key="1">
    <citation type="journal article" date="2013" name="Science">
        <title>Gene transfer from bacteria and archaea facilitated evolution of an extremophilic eukaryote.</title>
        <authorList>
            <person name="Schonknecht G."/>
            <person name="Chen W.H."/>
            <person name="Ternes C.M."/>
            <person name="Barbier G.G."/>
            <person name="Shrestha R.P."/>
            <person name="Stanke M."/>
            <person name="Brautigam A."/>
            <person name="Baker B.J."/>
            <person name="Banfield J.F."/>
            <person name="Garavito R.M."/>
            <person name="Carr K."/>
            <person name="Wilkerson C."/>
            <person name="Rensing S.A."/>
            <person name="Gagneul D."/>
            <person name="Dickenson N.E."/>
            <person name="Oesterhelt C."/>
            <person name="Lercher M.J."/>
            <person name="Weber A.P."/>
        </authorList>
    </citation>
    <scope>NUCLEOTIDE SEQUENCE [LARGE SCALE GENOMIC DNA]</scope>
    <source>
        <strain evidence="8">074W</strain>
    </source>
</reference>
<dbReference type="InterPro" id="IPR037259">
    <property type="entry name" value="BRK_sf"/>
</dbReference>
<dbReference type="Pfam" id="PF07533">
    <property type="entry name" value="BRK"/>
    <property type="match status" value="2"/>
</dbReference>
<evidence type="ECO:0000313" key="7">
    <source>
        <dbReference type="EMBL" id="EME29415.1"/>
    </source>
</evidence>
<dbReference type="EMBL" id="KB454509">
    <property type="protein sequence ID" value="EME29415.1"/>
    <property type="molecule type" value="Genomic_DNA"/>
</dbReference>
<feature type="region of interest" description="Disordered" evidence="5">
    <location>
        <begin position="422"/>
        <end position="441"/>
    </location>
</feature>
<feature type="compositionally biased region" description="Polar residues" evidence="5">
    <location>
        <begin position="471"/>
        <end position="485"/>
    </location>
</feature>
<protein>
    <recommendedName>
        <fullName evidence="6">BRK domain-containing protein</fullName>
    </recommendedName>
</protein>
<dbReference type="GeneID" id="17088211"/>
<feature type="domain" description="BRK" evidence="6">
    <location>
        <begin position="349"/>
        <end position="391"/>
    </location>
</feature>
<feature type="domain" description="BRK" evidence="6">
    <location>
        <begin position="87"/>
        <end position="132"/>
    </location>
</feature>
<dbReference type="SMART" id="SM00592">
    <property type="entry name" value="BRK"/>
    <property type="match status" value="2"/>
</dbReference>
<keyword evidence="2" id="KW-0805">Transcription regulation</keyword>
<evidence type="ECO:0000256" key="1">
    <source>
        <dbReference type="ARBA" id="ARBA00004123"/>
    </source>
</evidence>
<keyword evidence="4" id="KW-0539">Nucleus</keyword>
<dbReference type="InterPro" id="IPR006576">
    <property type="entry name" value="BRK_domain"/>
</dbReference>
<dbReference type="Proteomes" id="UP000030680">
    <property type="component" value="Unassembled WGS sequence"/>
</dbReference>
<feature type="compositionally biased region" description="Acidic residues" evidence="5">
    <location>
        <begin position="510"/>
        <end position="519"/>
    </location>
</feature>
<evidence type="ECO:0000259" key="6">
    <source>
        <dbReference type="SMART" id="SM00592"/>
    </source>
</evidence>
<feature type="compositionally biased region" description="Polar residues" evidence="5">
    <location>
        <begin position="193"/>
        <end position="210"/>
    </location>
</feature>
<gene>
    <name evidence="7" type="ORF">Gasu_32360</name>
</gene>
<organism evidence="7 8">
    <name type="scientific">Galdieria sulphuraria</name>
    <name type="common">Red alga</name>
    <dbReference type="NCBI Taxonomy" id="130081"/>
    <lineage>
        <taxon>Eukaryota</taxon>
        <taxon>Rhodophyta</taxon>
        <taxon>Bangiophyceae</taxon>
        <taxon>Galdieriales</taxon>
        <taxon>Galdieriaceae</taxon>
        <taxon>Galdieria</taxon>
    </lineage>
</organism>
<feature type="region of interest" description="Disordered" evidence="5">
    <location>
        <begin position="182"/>
        <end position="219"/>
    </location>
</feature>
<feature type="compositionally biased region" description="Polar residues" evidence="5">
    <location>
        <begin position="426"/>
        <end position="441"/>
    </location>
</feature>
<evidence type="ECO:0000256" key="4">
    <source>
        <dbReference type="ARBA" id="ARBA00023242"/>
    </source>
</evidence>
<dbReference type="GO" id="GO:0005634">
    <property type="term" value="C:nucleus"/>
    <property type="evidence" value="ECO:0007669"/>
    <property type="project" value="UniProtKB-SubCell"/>
</dbReference>
<feature type="region of interest" description="Disordered" evidence="5">
    <location>
        <begin position="1"/>
        <end position="70"/>
    </location>
</feature>
<proteinExistence type="predicted"/>
<evidence type="ECO:0000256" key="5">
    <source>
        <dbReference type="SAM" id="MobiDB-lite"/>
    </source>
</evidence>
<accession>M2WZB2</accession>
<dbReference type="Gramene" id="EME29415">
    <property type="protein sequence ID" value="EME29415"/>
    <property type="gene ID" value="Gasu_32360"/>
</dbReference>
<sequence length="519" mass="57797">MVDEKSNDDYMEGSFDSTEKSGWSLKRPATPSQAIPIPLSKTRHGKLEASSLPTQFGTPERTEPEPYYSTTHNSHFLPLSSLFFTPPEDEHVTVWEPLTGKTVAGNAAPYRKNLKTWLESHPGWEEKADEFKSSKRRSLLRRQKQIQAAFSNLLANGELALVLKASAEKVLTMVRSGLEADSQEKLGEGETKANGSNLGLMQQDNSFSSSHPKRTTDWSLEETTRLQEALVYLGEEFMLVRDCTNLENVEKWKNLTGYVFYKTIRTERNLCGSEEEVYVKDVLENTIKLLESGFHSRKNSSAEAIYSSPLISSLSTSPKVEDTPPPSNENFFQMPSLFLSPPSFTGTAHREPRITVWDPKTGRTISGNAAPCARNLESWMALHPGWIPKSEEYLSSARRGRHRRGKSRTSISGEVAASAPAYLSTRVPSNEDNSYGNSNHLSTSLQLAESPAFSDALDGLLLMQICNRSSSNQTSLHANRSTDNPSSSSVSSGSQEKLWDKTQDTGMEYIDMELEEHNP</sequence>
<keyword evidence="3" id="KW-0804">Transcription</keyword>
<feature type="compositionally biased region" description="Basic and acidic residues" evidence="5">
    <location>
        <begin position="182"/>
        <end position="191"/>
    </location>
</feature>
<dbReference type="KEGG" id="gsl:Gasu_32360"/>
<name>M2WZB2_GALSU</name>
<evidence type="ECO:0000256" key="2">
    <source>
        <dbReference type="ARBA" id="ARBA00023015"/>
    </source>
</evidence>
<dbReference type="RefSeq" id="XP_005705935.1">
    <property type="nucleotide sequence ID" value="XM_005705878.1"/>
</dbReference>
<feature type="region of interest" description="Disordered" evidence="5">
    <location>
        <begin position="471"/>
        <end position="519"/>
    </location>
</feature>
<dbReference type="AlphaFoldDB" id="M2WZB2"/>
<evidence type="ECO:0000313" key="8">
    <source>
        <dbReference type="Proteomes" id="UP000030680"/>
    </source>
</evidence>
<keyword evidence="8" id="KW-1185">Reference proteome</keyword>
<evidence type="ECO:0000256" key="3">
    <source>
        <dbReference type="ARBA" id="ARBA00023163"/>
    </source>
</evidence>
<dbReference type="SUPFAM" id="SSF160481">
    <property type="entry name" value="BRK domain-like"/>
    <property type="match status" value="2"/>
</dbReference>
<comment type="subcellular location">
    <subcellularLocation>
        <location evidence="1">Nucleus</location>
    </subcellularLocation>
</comment>
<dbReference type="OrthoDB" id="2018600at2759"/>
<dbReference type="Gene3D" id="3.40.5.120">
    <property type="match status" value="2"/>
</dbReference>